<proteinExistence type="inferred from homology"/>
<dbReference type="PROSITE" id="PS00150">
    <property type="entry name" value="ACYLPHOSPHATASE_1"/>
    <property type="match status" value="1"/>
</dbReference>
<protein>
    <recommendedName>
        <fullName evidence="2 4">Acylphosphatase</fullName>
        <ecNumber evidence="2 4">3.6.1.7</ecNumber>
    </recommendedName>
</protein>
<evidence type="ECO:0000313" key="9">
    <source>
        <dbReference type="Proteomes" id="UP000671862"/>
    </source>
</evidence>
<name>A0ABX7S7V0_9BACT</name>
<dbReference type="EC" id="3.6.1.7" evidence="2 4"/>
<gene>
    <name evidence="8" type="ORF">JYK00_00050</name>
</gene>
<comment type="catalytic activity">
    <reaction evidence="3 4 5">
        <text>an acyl phosphate + H2O = a carboxylate + phosphate + H(+)</text>
        <dbReference type="Rhea" id="RHEA:14965"/>
        <dbReference type="ChEBI" id="CHEBI:15377"/>
        <dbReference type="ChEBI" id="CHEBI:15378"/>
        <dbReference type="ChEBI" id="CHEBI:29067"/>
        <dbReference type="ChEBI" id="CHEBI:43474"/>
        <dbReference type="ChEBI" id="CHEBI:59918"/>
        <dbReference type="EC" id="3.6.1.7"/>
    </reaction>
</comment>
<dbReference type="Pfam" id="PF00708">
    <property type="entry name" value="Acylphosphatase"/>
    <property type="match status" value="1"/>
</dbReference>
<comment type="similarity">
    <text evidence="1 6">Belongs to the acylphosphatase family.</text>
</comment>
<keyword evidence="4 5" id="KW-0378">Hydrolase</keyword>
<dbReference type="PANTHER" id="PTHR47268">
    <property type="entry name" value="ACYLPHOSPHATASE"/>
    <property type="match status" value="1"/>
</dbReference>
<evidence type="ECO:0000256" key="6">
    <source>
        <dbReference type="RuleBase" id="RU004168"/>
    </source>
</evidence>
<dbReference type="PROSITE" id="PS00151">
    <property type="entry name" value="ACYLPHOSPHATASE_2"/>
    <property type="match status" value="1"/>
</dbReference>
<dbReference type="Proteomes" id="UP000671862">
    <property type="component" value="Chromosome"/>
</dbReference>
<dbReference type="InterPro" id="IPR020456">
    <property type="entry name" value="Acylphosphatase"/>
</dbReference>
<dbReference type="Gene3D" id="3.30.70.100">
    <property type="match status" value="1"/>
</dbReference>
<sequence length="87" mass="9784">MCKRILVYGIVQGVGFRYWTYNIAKSLKINGYVRNLPDGSVEIVACGDKENLSGFIKEISKGPITARVDNVQIEDTQYTDTGFKITY</sequence>
<evidence type="ECO:0000256" key="2">
    <source>
        <dbReference type="ARBA" id="ARBA00012150"/>
    </source>
</evidence>
<reference evidence="8 9" key="1">
    <citation type="submission" date="2021-03" db="EMBL/GenBank/DDBJ databases">
        <title>Thermosipho ferrireducens sp.nov., an anaerobic thermophilic iron-reducing bacterium isolated from a deep-sea hydrothermal sulfide deposits.</title>
        <authorList>
            <person name="Zeng X."/>
            <person name="Chen Y."/>
            <person name="Shao Z."/>
        </authorList>
    </citation>
    <scope>NUCLEOTIDE SEQUENCE [LARGE SCALE GENOMIC DNA]</scope>
    <source>
        <strain evidence="8 9">JL129W03</strain>
    </source>
</reference>
<feature type="domain" description="Acylphosphatase-like" evidence="7">
    <location>
        <begin position="2"/>
        <end position="87"/>
    </location>
</feature>
<evidence type="ECO:0000256" key="3">
    <source>
        <dbReference type="ARBA" id="ARBA00047645"/>
    </source>
</evidence>
<accession>A0ABX7S7V0</accession>
<dbReference type="PROSITE" id="PS51160">
    <property type="entry name" value="ACYLPHOSPHATASE_3"/>
    <property type="match status" value="1"/>
</dbReference>
<organism evidence="8 9">
    <name type="scientific">Thermosipho ferrireducens</name>
    <dbReference type="NCBI Taxonomy" id="2571116"/>
    <lineage>
        <taxon>Bacteria</taxon>
        <taxon>Thermotogati</taxon>
        <taxon>Thermotogota</taxon>
        <taxon>Thermotogae</taxon>
        <taxon>Thermotogales</taxon>
        <taxon>Fervidobacteriaceae</taxon>
        <taxon>Thermosipho</taxon>
    </lineage>
</organism>
<feature type="active site" evidence="4">
    <location>
        <position position="35"/>
    </location>
</feature>
<dbReference type="InterPro" id="IPR001792">
    <property type="entry name" value="Acylphosphatase-like_dom"/>
</dbReference>
<dbReference type="InterPro" id="IPR017968">
    <property type="entry name" value="Acylphosphatase_CS"/>
</dbReference>
<dbReference type="SUPFAM" id="SSF54975">
    <property type="entry name" value="Acylphosphatase/BLUF domain-like"/>
    <property type="match status" value="1"/>
</dbReference>
<keyword evidence="9" id="KW-1185">Reference proteome</keyword>
<dbReference type="EMBL" id="CP071446">
    <property type="protein sequence ID" value="QTA37988.1"/>
    <property type="molecule type" value="Genomic_DNA"/>
</dbReference>
<evidence type="ECO:0000256" key="5">
    <source>
        <dbReference type="RuleBase" id="RU000553"/>
    </source>
</evidence>
<evidence type="ECO:0000313" key="8">
    <source>
        <dbReference type="EMBL" id="QTA37988.1"/>
    </source>
</evidence>
<evidence type="ECO:0000256" key="1">
    <source>
        <dbReference type="ARBA" id="ARBA00005614"/>
    </source>
</evidence>
<feature type="active site" evidence="4">
    <location>
        <position position="17"/>
    </location>
</feature>
<dbReference type="InterPro" id="IPR036046">
    <property type="entry name" value="Acylphosphatase-like_dom_sf"/>
</dbReference>
<evidence type="ECO:0000259" key="7">
    <source>
        <dbReference type="PROSITE" id="PS51160"/>
    </source>
</evidence>
<dbReference type="PANTHER" id="PTHR47268:SF4">
    <property type="entry name" value="ACYLPHOSPHATASE"/>
    <property type="match status" value="1"/>
</dbReference>
<dbReference type="RefSeq" id="WP_207566709.1">
    <property type="nucleotide sequence ID" value="NZ_CP071446.1"/>
</dbReference>
<evidence type="ECO:0000256" key="4">
    <source>
        <dbReference type="PROSITE-ProRule" id="PRU00520"/>
    </source>
</evidence>